<gene>
    <name evidence="4" type="ORF">SAPIO_CDS4195</name>
</gene>
<dbReference type="SFLD" id="SFLDS00019">
    <property type="entry name" value="Glutathione_Transferase_(cytos"/>
    <property type="match status" value="1"/>
</dbReference>
<dbReference type="InterPro" id="IPR050931">
    <property type="entry name" value="Mito_Protein_Transport_Metaxin"/>
</dbReference>
<dbReference type="OrthoDB" id="5809458at2759"/>
<dbReference type="EMBL" id="JOWA01000090">
    <property type="protein sequence ID" value="KEZ43980.1"/>
    <property type="molecule type" value="Genomic_DNA"/>
</dbReference>
<dbReference type="InterPro" id="IPR012336">
    <property type="entry name" value="Thioredoxin-like_fold"/>
</dbReference>
<dbReference type="InterPro" id="IPR026928">
    <property type="entry name" value="FAX/IsoI-like"/>
</dbReference>
<dbReference type="VEuPathDB" id="FungiDB:SAPIO_CDS4195"/>
<dbReference type="SFLD" id="SFLDG01180">
    <property type="entry name" value="SUF1"/>
    <property type="match status" value="1"/>
</dbReference>
<comment type="similarity">
    <text evidence="2">Belongs to the GST superfamily.</text>
</comment>
<dbReference type="InterPro" id="IPR040079">
    <property type="entry name" value="Glutathione_S-Trfase"/>
</dbReference>
<comment type="similarity">
    <text evidence="1">Belongs to the FAX family.</text>
</comment>
<protein>
    <recommendedName>
        <fullName evidence="3">Thioredoxin-like fold domain-containing protein</fullName>
    </recommendedName>
</protein>
<evidence type="ECO:0000313" key="5">
    <source>
        <dbReference type="Proteomes" id="UP000028545"/>
    </source>
</evidence>
<dbReference type="PANTHER" id="PTHR12289">
    <property type="entry name" value="METAXIN RELATED"/>
    <property type="match status" value="1"/>
</dbReference>
<reference evidence="4 5" key="1">
    <citation type="journal article" date="2014" name="Genome Announc.">
        <title>Draft genome sequence of the pathogenic fungus Scedosporium apiospermum.</title>
        <authorList>
            <person name="Vandeputte P."/>
            <person name="Ghamrawi S."/>
            <person name="Rechenmann M."/>
            <person name="Iltis A."/>
            <person name="Giraud S."/>
            <person name="Fleury M."/>
            <person name="Thornton C."/>
            <person name="Delhaes L."/>
            <person name="Meyer W."/>
            <person name="Papon N."/>
            <person name="Bouchara J.P."/>
        </authorList>
    </citation>
    <scope>NUCLEOTIDE SEQUENCE [LARGE SCALE GENOMIC DNA]</scope>
    <source>
        <strain evidence="4 5">IHEM 14462</strain>
    </source>
</reference>
<dbReference type="Pfam" id="PF17172">
    <property type="entry name" value="GST_N_4"/>
    <property type="match status" value="1"/>
</dbReference>
<dbReference type="GO" id="GO:0005737">
    <property type="term" value="C:cytoplasm"/>
    <property type="evidence" value="ECO:0007669"/>
    <property type="project" value="TreeGrafter"/>
</dbReference>
<evidence type="ECO:0000313" key="4">
    <source>
        <dbReference type="EMBL" id="KEZ43980.1"/>
    </source>
</evidence>
<keyword evidence="5" id="KW-1185">Reference proteome</keyword>
<dbReference type="PANTHER" id="PTHR12289:SF41">
    <property type="entry name" value="FAILED AXON CONNECTIONS-RELATED"/>
    <property type="match status" value="1"/>
</dbReference>
<sequence>MPEVRKTTTEVPDITLFRGWADSGNHVWSPFVIKLEARLRFAGVKYTTDSGSPLAAPKGKIPYIELRGQDISSFVDSGGEIKSSEWAIRTGDDGSHIASLGDSALIIKALTAPGLLPDINERLSPETKCHDMALRALLEDKLYFYHVRFCSSLQFPPHCASLTRERWVDNYYTMRDHALWSIPYPIRVVVGILAYRKHTAMLHGQGTGRFNGQEVKRFKTEIWQTIDGLLRASKSAVKDNGEPFWALGGDGPTEADATLFGFVVSVLICTAGPESREIIRAFPTVTEYAQRIHDKYFPDYHKWEEPRT</sequence>
<dbReference type="OMA" id="RRIHDKY"/>
<evidence type="ECO:0000256" key="2">
    <source>
        <dbReference type="ARBA" id="ARBA00007409"/>
    </source>
</evidence>
<evidence type="ECO:0000259" key="3">
    <source>
        <dbReference type="Pfam" id="PF17172"/>
    </source>
</evidence>
<feature type="domain" description="Thioredoxin-like fold" evidence="3">
    <location>
        <begin position="30"/>
        <end position="149"/>
    </location>
</feature>
<comment type="caution">
    <text evidence="4">The sequence shown here is derived from an EMBL/GenBank/DDBJ whole genome shotgun (WGS) entry which is preliminary data.</text>
</comment>
<dbReference type="AlphaFoldDB" id="A0A084G9G8"/>
<dbReference type="GeneID" id="27723267"/>
<dbReference type="Proteomes" id="UP000028545">
    <property type="component" value="Unassembled WGS sequence"/>
</dbReference>
<evidence type="ECO:0000256" key="1">
    <source>
        <dbReference type="ARBA" id="ARBA00006475"/>
    </source>
</evidence>
<name>A0A084G9G8_PSEDA</name>
<dbReference type="RefSeq" id="XP_016643779.1">
    <property type="nucleotide sequence ID" value="XM_016786803.1"/>
</dbReference>
<dbReference type="KEGG" id="sapo:SAPIO_CDS4195"/>
<organism evidence="4 5">
    <name type="scientific">Pseudallescheria apiosperma</name>
    <name type="common">Scedosporium apiospermum</name>
    <dbReference type="NCBI Taxonomy" id="563466"/>
    <lineage>
        <taxon>Eukaryota</taxon>
        <taxon>Fungi</taxon>
        <taxon>Dikarya</taxon>
        <taxon>Ascomycota</taxon>
        <taxon>Pezizomycotina</taxon>
        <taxon>Sordariomycetes</taxon>
        <taxon>Hypocreomycetidae</taxon>
        <taxon>Microascales</taxon>
        <taxon>Microascaceae</taxon>
        <taxon>Scedosporium</taxon>
    </lineage>
</organism>
<proteinExistence type="inferred from homology"/>
<dbReference type="SFLD" id="SFLDG01200">
    <property type="entry name" value="SUF1.1"/>
    <property type="match status" value="1"/>
</dbReference>
<dbReference type="HOGENOM" id="CLU_044137_1_2_1"/>
<accession>A0A084G9G8</accession>